<keyword evidence="2" id="KW-1185">Reference proteome</keyword>
<name>A0ABZ2MBI6_9BACT</name>
<proteinExistence type="predicted"/>
<dbReference type="EMBL" id="CP089984">
    <property type="protein sequence ID" value="WXB19892.1"/>
    <property type="molecule type" value="Genomic_DNA"/>
</dbReference>
<organism evidence="1 2">
    <name type="scientific">Pendulispora albinea</name>
    <dbReference type="NCBI Taxonomy" id="2741071"/>
    <lineage>
        <taxon>Bacteria</taxon>
        <taxon>Pseudomonadati</taxon>
        <taxon>Myxococcota</taxon>
        <taxon>Myxococcia</taxon>
        <taxon>Myxococcales</taxon>
        <taxon>Sorangiineae</taxon>
        <taxon>Pendulisporaceae</taxon>
        <taxon>Pendulispora</taxon>
    </lineage>
</organism>
<sequence length="50" mass="5731">MMAPRGKQYEGELLRPRTLEFTEGLHFDRSHSTLMSPEDGLSGQLCFDDM</sequence>
<accession>A0ABZ2MBI6</accession>
<dbReference type="RefSeq" id="WP_394829490.1">
    <property type="nucleotide sequence ID" value="NZ_CP089984.1"/>
</dbReference>
<gene>
    <name evidence="1" type="ORF">LZC94_22040</name>
</gene>
<evidence type="ECO:0000313" key="1">
    <source>
        <dbReference type="EMBL" id="WXB19892.1"/>
    </source>
</evidence>
<evidence type="ECO:0000313" key="2">
    <source>
        <dbReference type="Proteomes" id="UP001370348"/>
    </source>
</evidence>
<reference evidence="1 2" key="1">
    <citation type="submission" date="2021-12" db="EMBL/GenBank/DDBJ databases">
        <title>Discovery of the Pendulisporaceae a myxobacterial family with distinct sporulation behavior and unique specialized metabolism.</title>
        <authorList>
            <person name="Garcia R."/>
            <person name="Popoff A."/>
            <person name="Bader C.D."/>
            <person name="Loehr J."/>
            <person name="Walesch S."/>
            <person name="Walt C."/>
            <person name="Boldt J."/>
            <person name="Bunk B."/>
            <person name="Haeckl F.J.F.P.J."/>
            <person name="Gunesch A.P."/>
            <person name="Birkelbach J."/>
            <person name="Nuebel U."/>
            <person name="Pietschmann T."/>
            <person name="Bach T."/>
            <person name="Mueller R."/>
        </authorList>
    </citation>
    <scope>NUCLEOTIDE SEQUENCE [LARGE SCALE GENOMIC DNA]</scope>
    <source>
        <strain evidence="1 2">MSr11954</strain>
    </source>
</reference>
<protein>
    <submittedName>
        <fullName evidence="1">Uncharacterized protein</fullName>
    </submittedName>
</protein>
<dbReference type="Proteomes" id="UP001370348">
    <property type="component" value="Chromosome"/>
</dbReference>